<proteinExistence type="predicted"/>
<gene>
    <name evidence="2" type="ORF">C4D60_Mb08t17420</name>
</gene>
<name>A0A4V4H905_MUSBA</name>
<comment type="caution">
    <text evidence="2">The sequence shown here is derived from an EMBL/GenBank/DDBJ whole genome shotgun (WGS) entry which is preliminary data.</text>
</comment>
<sequence length="138" mass="16375">MQFLTPFLVESLVRLLRLFVSCPAESMTTILYYGEALPRNPRFQRLVRDELLDDENFLLHFLIAMFRCFWYYSSISSFLFLHSRYHLLQALNLCSSSPGWNSMLKEVQQQKQQNGDHGTQTFRFIVCFSKENPFQCNK</sequence>
<dbReference type="AlphaFoldDB" id="A0A4V4H905"/>
<accession>A0A4V4H905</accession>
<protein>
    <submittedName>
        <fullName evidence="2">Uncharacterized protein</fullName>
    </submittedName>
</protein>
<dbReference type="PANTHER" id="PTHR37900">
    <property type="match status" value="1"/>
</dbReference>
<dbReference type="Proteomes" id="UP000317650">
    <property type="component" value="Chromosome 8"/>
</dbReference>
<keyword evidence="1" id="KW-0732">Signal</keyword>
<reference evidence="2 3" key="1">
    <citation type="journal article" date="2019" name="Nat. Plants">
        <title>Genome sequencing of Musa balbisiana reveals subgenome evolution and function divergence in polyploid bananas.</title>
        <authorList>
            <person name="Yao X."/>
        </authorList>
    </citation>
    <scope>NUCLEOTIDE SEQUENCE [LARGE SCALE GENOMIC DNA]</scope>
    <source>
        <strain evidence="3">cv. DH-PKW</strain>
        <tissue evidence="2">Leaves</tissue>
    </source>
</reference>
<evidence type="ECO:0000256" key="1">
    <source>
        <dbReference type="SAM" id="SignalP"/>
    </source>
</evidence>
<dbReference type="EMBL" id="PYDT01000002">
    <property type="protein sequence ID" value="THU69725.1"/>
    <property type="molecule type" value="Genomic_DNA"/>
</dbReference>
<feature type="chain" id="PRO_5020924139" evidence="1">
    <location>
        <begin position="25"/>
        <end position="138"/>
    </location>
</feature>
<dbReference type="PANTHER" id="PTHR37900:SF5">
    <property type="entry name" value="OS02G0159250 PROTEIN"/>
    <property type="match status" value="1"/>
</dbReference>
<keyword evidence="3" id="KW-1185">Reference proteome</keyword>
<feature type="signal peptide" evidence="1">
    <location>
        <begin position="1"/>
        <end position="24"/>
    </location>
</feature>
<evidence type="ECO:0000313" key="2">
    <source>
        <dbReference type="EMBL" id="THU69725.1"/>
    </source>
</evidence>
<evidence type="ECO:0000313" key="3">
    <source>
        <dbReference type="Proteomes" id="UP000317650"/>
    </source>
</evidence>
<organism evidence="2 3">
    <name type="scientific">Musa balbisiana</name>
    <name type="common">Banana</name>
    <dbReference type="NCBI Taxonomy" id="52838"/>
    <lineage>
        <taxon>Eukaryota</taxon>
        <taxon>Viridiplantae</taxon>
        <taxon>Streptophyta</taxon>
        <taxon>Embryophyta</taxon>
        <taxon>Tracheophyta</taxon>
        <taxon>Spermatophyta</taxon>
        <taxon>Magnoliopsida</taxon>
        <taxon>Liliopsida</taxon>
        <taxon>Zingiberales</taxon>
        <taxon>Musaceae</taxon>
        <taxon>Musa</taxon>
    </lineage>
</organism>